<keyword evidence="2" id="KW-1185">Reference proteome</keyword>
<comment type="caution">
    <text evidence="1">The sequence shown here is derived from an EMBL/GenBank/DDBJ whole genome shotgun (WGS) entry which is preliminary data.</text>
</comment>
<evidence type="ECO:0000313" key="2">
    <source>
        <dbReference type="Proteomes" id="UP001233999"/>
    </source>
</evidence>
<proteinExistence type="predicted"/>
<evidence type="ECO:0000313" key="1">
    <source>
        <dbReference type="EMBL" id="KAJ9597901.1"/>
    </source>
</evidence>
<reference evidence="1" key="2">
    <citation type="submission" date="2023-05" db="EMBL/GenBank/DDBJ databases">
        <authorList>
            <person name="Fouks B."/>
        </authorList>
    </citation>
    <scope>NUCLEOTIDE SEQUENCE</scope>
    <source>
        <strain evidence="1">Stay&amp;Tobe</strain>
        <tissue evidence="1">Testes</tissue>
    </source>
</reference>
<dbReference type="EMBL" id="JASPKZ010001578">
    <property type="protein sequence ID" value="KAJ9597901.1"/>
    <property type="molecule type" value="Genomic_DNA"/>
</dbReference>
<dbReference type="AlphaFoldDB" id="A0AAD8AFY8"/>
<gene>
    <name evidence="1" type="ORF">L9F63_011237</name>
</gene>
<reference evidence="1" key="1">
    <citation type="journal article" date="2023" name="IScience">
        <title>Live-bearing cockroach genome reveals convergent evolutionary mechanisms linked to viviparity in insects and beyond.</title>
        <authorList>
            <person name="Fouks B."/>
            <person name="Harrison M.C."/>
            <person name="Mikhailova A.A."/>
            <person name="Marchal E."/>
            <person name="English S."/>
            <person name="Carruthers M."/>
            <person name="Jennings E.C."/>
            <person name="Chiamaka E.L."/>
            <person name="Frigard R.A."/>
            <person name="Pippel M."/>
            <person name="Attardo G.M."/>
            <person name="Benoit J.B."/>
            <person name="Bornberg-Bauer E."/>
            <person name="Tobe S.S."/>
        </authorList>
    </citation>
    <scope>NUCLEOTIDE SEQUENCE</scope>
    <source>
        <strain evidence="1">Stay&amp;Tobe</strain>
    </source>
</reference>
<feature type="non-terminal residue" evidence="1">
    <location>
        <position position="53"/>
    </location>
</feature>
<sequence>LNKIYDEFLSRHKVFQVTLDLLRPVCVPRILINFPFPPLISKSNFIYMYVLRK</sequence>
<protein>
    <submittedName>
        <fullName evidence="1">Uncharacterized protein</fullName>
    </submittedName>
</protein>
<organism evidence="1 2">
    <name type="scientific">Diploptera punctata</name>
    <name type="common">Pacific beetle cockroach</name>
    <dbReference type="NCBI Taxonomy" id="6984"/>
    <lineage>
        <taxon>Eukaryota</taxon>
        <taxon>Metazoa</taxon>
        <taxon>Ecdysozoa</taxon>
        <taxon>Arthropoda</taxon>
        <taxon>Hexapoda</taxon>
        <taxon>Insecta</taxon>
        <taxon>Pterygota</taxon>
        <taxon>Neoptera</taxon>
        <taxon>Polyneoptera</taxon>
        <taxon>Dictyoptera</taxon>
        <taxon>Blattodea</taxon>
        <taxon>Blaberoidea</taxon>
        <taxon>Blaberidae</taxon>
        <taxon>Diplopterinae</taxon>
        <taxon>Diploptera</taxon>
    </lineage>
</organism>
<name>A0AAD8AFY8_DIPPU</name>
<feature type="non-terminal residue" evidence="1">
    <location>
        <position position="1"/>
    </location>
</feature>
<dbReference type="Proteomes" id="UP001233999">
    <property type="component" value="Unassembled WGS sequence"/>
</dbReference>
<accession>A0AAD8AFY8</accession>